<organism evidence="6 7">
    <name type="scientific">Blepharisma stoltei</name>
    <dbReference type="NCBI Taxonomy" id="1481888"/>
    <lineage>
        <taxon>Eukaryota</taxon>
        <taxon>Sar</taxon>
        <taxon>Alveolata</taxon>
        <taxon>Ciliophora</taxon>
        <taxon>Postciliodesmatophora</taxon>
        <taxon>Heterotrichea</taxon>
        <taxon>Heterotrichida</taxon>
        <taxon>Blepharismidae</taxon>
        <taxon>Blepharisma</taxon>
    </lineage>
</organism>
<dbReference type="AlphaFoldDB" id="A0AAU9K8L5"/>
<dbReference type="PANTHER" id="PTHR38483">
    <property type="entry name" value="CHROMOSOME 1, WHOLE GENOME SHOTGUN SEQUENCE"/>
    <property type="match status" value="1"/>
</dbReference>
<evidence type="ECO:0000256" key="1">
    <source>
        <dbReference type="ARBA" id="ARBA00004141"/>
    </source>
</evidence>
<reference evidence="6" key="1">
    <citation type="submission" date="2021-09" db="EMBL/GenBank/DDBJ databases">
        <authorList>
            <consortium name="AG Swart"/>
            <person name="Singh M."/>
            <person name="Singh A."/>
            <person name="Seah K."/>
            <person name="Emmerich C."/>
        </authorList>
    </citation>
    <scope>NUCLEOTIDE SEQUENCE</scope>
    <source>
        <strain evidence="6">ATCC30299</strain>
    </source>
</reference>
<evidence type="ECO:0000256" key="2">
    <source>
        <dbReference type="ARBA" id="ARBA00022692"/>
    </source>
</evidence>
<dbReference type="InterPro" id="IPR027359">
    <property type="entry name" value="Volt_channel_dom_sf"/>
</dbReference>
<feature type="transmembrane region" description="Helical" evidence="5">
    <location>
        <begin position="44"/>
        <end position="63"/>
    </location>
</feature>
<name>A0AAU9K8L5_9CILI</name>
<evidence type="ECO:0000256" key="4">
    <source>
        <dbReference type="ARBA" id="ARBA00023136"/>
    </source>
</evidence>
<accession>A0AAU9K8L5</accession>
<dbReference type="Proteomes" id="UP001162131">
    <property type="component" value="Unassembled WGS sequence"/>
</dbReference>
<dbReference type="EMBL" id="CAJZBQ010000063">
    <property type="protein sequence ID" value="CAG9336069.1"/>
    <property type="molecule type" value="Genomic_DNA"/>
</dbReference>
<evidence type="ECO:0000313" key="6">
    <source>
        <dbReference type="EMBL" id="CAG9336069.1"/>
    </source>
</evidence>
<keyword evidence="7" id="KW-1185">Reference proteome</keyword>
<evidence type="ECO:0000256" key="3">
    <source>
        <dbReference type="ARBA" id="ARBA00022989"/>
    </source>
</evidence>
<dbReference type="GO" id="GO:0016020">
    <property type="term" value="C:membrane"/>
    <property type="evidence" value="ECO:0007669"/>
    <property type="project" value="UniProtKB-SubCell"/>
</dbReference>
<keyword evidence="3 5" id="KW-1133">Transmembrane helix</keyword>
<feature type="transmembrane region" description="Helical" evidence="5">
    <location>
        <begin position="75"/>
        <end position="96"/>
    </location>
</feature>
<comment type="caution">
    <text evidence="6">The sequence shown here is derived from an EMBL/GenBank/DDBJ whole genome shotgun (WGS) entry which is preliminary data.</text>
</comment>
<sequence length="228" mass="26294">MKGESKKNFKGLFSPIEIISTNHLLRTEHNECKVRMTRIYYSQWFKYIYVILAVLAAFCIVYTSINWAEQEIDGWFIGIQASLLVLVVLEILYRVLMLGSTLFFQEKVNIIDSFLSFTSWIIALVSSSLHDKVGYSLQIISMTILSLRYLVTYIRVIKYVKSTKNTEISIIDLNDVSEVEENQPNTEMRVKRAMLPNTNQQEASQTFGNGIKFMPVSSNKSEMSIEEQ</sequence>
<feature type="transmembrane region" description="Helical" evidence="5">
    <location>
        <begin position="135"/>
        <end position="154"/>
    </location>
</feature>
<evidence type="ECO:0000313" key="7">
    <source>
        <dbReference type="Proteomes" id="UP001162131"/>
    </source>
</evidence>
<keyword evidence="4 5" id="KW-0472">Membrane</keyword>
<keyword evidence="2 5" id="KW-0812">Transmembrane</keyword>
<protein>
    <submittedName>
        <fullName evidence="6">Uncharacterized protein</fullName>
    </submittedName>
</protein>
<evidence type="ECO:0000256" key="5">
    <source>
        <dbReference type="SAM" id="Phobius"/>
    </source>
</evidence>
<gene>
    <name evidence="6" type="ORF">BSTOLATCC_MIC65376</name>
</gene>
<dbReference type="PANTHER" id="PTHR38483:SF1">
    <property type="entry name" value="ION TRANSPORT DOMAIN-CONTAINING PROTEIN"/>
    <property type="match status" value="1"/>
</dbReference>
<proteinExistence type="predicted"/>
<comment type="subcellular location">
    <subcellularLocation>
        <location evidence="1">Membrane</location>
        <topology evidence="1">Multi-pass membrane protein</topology>
    </subcellularLocation>
</comment>
<feature type="transmembrane region" description="Helical" evidence="5">
    <location>
        <begin position="108"/>
        <end position="129"/>
    </location>
</feature>
<dbReference type="Gene3D" id="1.20.120.350">
    <property type="entry name" value="Voltage-gated potassium channels. Chain C"/>
    <property type="match status" value="1"/>
</dbReference>